<dbReference type="RefSeq" id="WP_015416135.1">
    <property type="nucleotide sequence ID" value="NC_020409.1"/>
</dbReference>
<dbReference type="SUPFAM" id="SSF50475">
    <property type="entry name" value="FMN-binding split barrel"/>
    <property type="match status" value="1"/>
</dbReference>
<keyword evidence="2" id="KW-1185">Reference proteome</keyword>
<dbReference type="eggNOG" id="COG3467">
    <property type="taxonomic scope" value="Bacteria"/>
</dbReference>
<dbReference type="Proteomes" id="UP000011724">
    <property type="component" value="Chromosome"/>
</dbReference>
<evidence type="ECO:0008006" key="3">
    <source>
        <dbReference type="Google" id="ProtNLM"/>
    </source>
</evidence>
<name>M1WY34_PSEP2</name>
<proteinExistence type="predicted"/>
<organism evidence="1 2">
    <name type="scientific">Pseudodesulfovibrio piezophilus (strain DSM 21447 / JCM 15486 / C1TLV30)</name>
    <name type="common">Desulfovibrio piezophilus</name>
    <dbReference type="NCBI Taxonomy" id="1322246"/>
    <lineage>
        <taxon>Bacteria</taxon>
        <taxon>Pseudomonadati</taxon>
        <taxon>Thermodesulfobacteriota</taxon>
        <taxon>Desulfovibrionia</taxon>
        <taxon>Desulfovibrionales</taxon>
        <taxon>Desulfovibrionaceae</taxon>
    </lineage>
</organism>
<dbReference type="Gene3D" id="2.30.110.10">
    <property type="entry name" value="Electron Transport, Fmn-binding Protein, Chain A"/>
    <property type="match status" value="1"/>
</dbReference>
<evidence type="ECO:0000313" key="2">
    <source>
        <dbReference type="Proteomes" id="UP000011724"/>
    </source>
</evidence>
<dbReference type="PANTHER" id="PTHR34071">
    <property type="entry name" value="5-NITROIMIDAZOLE ANTIBIOTICS RESISTANCE PROTEIN, NIMA-FAMILY-RELATED PROTEIN-RELATED"/>
    <property type="match status" value="1"/>
</dbReference>
<accession>M1WY34</accession>
<dbReference type="OrthoDB" id="9794935at2"/>
<dbReference type="AlphaFoldDB" id="M1WY34"/>
<dbReference type="Pfam" id="PF12900">
    <property type="entry name" value="Pyridox_ox_2"/>
    <property type="match status" value="1"/>
</dbReference>
<dbReference type="PATRIC" id="fig|879567.3.peg.3078"/>
<dbReference type="HOGENOM" id="CLU_067890_1_2_7"/>
<reference evidence="2" key="2">
    <citation type="journal article" date="2013" name="Stand. Genomic Sci.">
        <title>Complete genome sequence of Desulfocapsa sulfexigens, a marine deltaproteobacterium specialized in disproportionating inorganic sulfur compounds.</title>
        <authorList>
            <person name="Finster K.W."/>
            <person name="Kjeldsen K.U."/>
            <person name="Kube M."/>
            <person name="Reinhardt R."/>
            <person name="Mussmann M."/>
            <person name="Amann R."/>
            <person name="Schreiber L."/>
        </authorList>
    </citation>
    <scope>NUCLEOTIDE SEQUENCE [LARGE SCALE GENOMIC DNA]</scope>
    <source>
        <strain evidence="2">DSM 10523 / SB164P1</strain>
    </source>
</reference>
<evidence type="ECO:0000313" key="1">
    <source>
        <dbReference type="EMBL" id="CCH50093.1"/>
    </source>
</evidence>
<dbReference type="BioCyc" id="DPIE1322246:BN4_RS14400-MONOMER"/>
<dbReference type="STRING" id="1322246.BN4_20031"/>
<dbReference type="PANTHER" id="PTHR34071:SF2">
    <property type="entry name" value="FLAVIN-NUCLEOTIDE-BINDING PROTEIN"/>
    <property type="match status" value="1"/>
</dbReference>
<gene>
    <name evidence="1" type="ordered locus">BN4_20031</name>
</gene>
<dbReference type="KEGG" id="dpi:BN4_20031"/>
<reference evidence="1 2" key="1">
    <citation type="journal article" date="2013" name="PLoS ONE">
        <title>The first genomic and proteomic characterization of a deep-sea sulfate reducer: insights into the piezophilic lifestyle of Desulfovibrio piezophilus.</title>
        <authorList>
            <person name="Pradel N."/>
            <person name="Ji B."/>
            <person name="Gimenez G."/>
            <person name="Talla E."/>
            <person name="Lenoble P."/>
            <person name="Garel M."/>
            <person name="Tamburini C."/>
            <person name="Fourquet P."/>
            <person name="Lebrun R."/>
            <person name="Bertin P."/>
            <person name="Denis Y."/>
            <person name="Pophillat M."/>
            <person name="Barbe V."/>
            <person name="Ollivier B."/>
            <person name="Dolla A."/>
        </authorList>
    </citation>
    <scope>NUCLEOTIDE SEQUENCE [LARGE SCALE GENOMIC DNA]</scope>
    <source>
        <strain evidence="2">DSM 10523 / SB164P1</strain>
    </source>
</reference>
<dbReference type="EMBL" id="FO203427">
    <property type="protein sequence ID" value="CCH50093.1"/>
    <property type="molecule type" value="Genomic_DNA"/>
</dbReference>
<sequence length="159" mass="17399">MRQEKREIKDKKTVEELLCGCRTMQLGLWDGKEPYVVTVNFGYADGAIYFHSAQEGRKMDCIKQNGLVSFVSVIESNVVTAEKACGYTTHYTSVTGFGHAQILESIEEKTAGLDIIMGQHDGPCGAFDAAVLNRTAVIKVKLERLVGKNNPASSHTSKA</sequence>
<dbReference type="InterPro" id="IPR024747">
    <property type="entry name" value="Pyridox_Oxase-rel"/>
</dbReference>
<protein>
    <recommendedName>
        <fullName evidence="3">Pyridoxamine 5'-phosphate oxidase-related FMN-binding</fullName>
    </recommendedName>
</protein>
<dbReference type="InterPro" id="IPR012349">
    <property type="entry name" value="Split_barrel_FMN-bd"/>
</dbReference>